<proteinExistence type="predicted"/>
<dbReference type="Proteomes" id="UP000076603">
    <property type="component" value="Unassembled WGS sequence"/>
</dbReference>
<dbReference type="STRING" id="1121326.CLMAG_59830"/>
<dbReference type="AlphaFoldDB" id="A0A162QLZ1"/>
<dbReference type="RefSeq" id="WP_066630709.1">
    <property type="nucleotide sequence ID" value="NZ_FQXL01000084.1"/>
</dbReference>
<gene>
    <name evidence="1" type="ORF">CLMAG_59830</name>
</gene>
<protein>
    <submittedName>
        <fullName evidence="1">Uncharacterized protein</fullName>
    </submittedName>
</protein>
<accession>A0A162QLZ1</accession>
<keyword evidence="2" id="KW-1185">Reference proteome</keyword>
<name>A0A162QLZ1_9CLOT</name>
<reference evidence="1 2" key="1">
    <citation type="submission" date="2016-04" db="EMBL/GenBank/DDBJ databases">
        <title>Genome sequence of Clostridium magnum DSM 2767.</title>
        <authorList>
            <person name="Poehlein A."/>
            <person name="Uhlig R."/>
            <person name="Fischer R."/>
            <person name="Bahl H."/>
            <person name="Daniel R."/>
        </authorList>
    </citation>
    <scope>NUCLEOTIDE SEQUENCE [LARGE SCALE GENOMIC DNA]</scope>
    <source>
        <strain evidence="1 2">DSM 2767</strain>
    </source>
</reference>
<sequence>MRDWTPVEIEFLKEKSFLLKTDEIAKLLGRTKHSVKSKIENMIFKGQLLNRDGSKGHRNINNNSESKGRNKTKELNIIKESFNLKDDIKIKAKISTRQAEIIEGKIIQKTDFMIIVKAGNYPISFKYIDFYTKNCIVIQ</sequence>
<comment type="caution">
    <text evidence="1">The sequence shown here is derived from an EMBL/GenBank/DDBJ whole genome shotgun (WGS) entry which is preliminary data.</text>
</comment>
<evidence type="ECO:0000313" key="1">
    <source>
        <dbReference type="EMBL" id="KZL88694.1"/>
    </source>
</evidence>
<evidence type="ECO:0000313" key="2">
    <source>
        <dbReference type="Proteomes" id="UP000076603"/>
    </source>
</evidence>
<organism evidence="1 2">
    <name type="scientific">Clostridium magnum DSM 2767</name>
    <dbReference type="NCBI Taxonomy" id="1121326"/>
    <lineage>
        <taxon>Bacteria</taxon>
        <taxon>Bacillati</taxon>
        <taxon>Bacillota</taxon>
        <taxon>Clostridia</taxon>
        <taxon>Eubacteriales</taxon>
        <taxon>Clostridiaceae</taxon>
        <taxon>Clostridium</taxon>
    </lineage>
</organism>
<dbReference type="EMBL" id="LWAE01000015">
    <property type="protein sequence ID" value="KZL88694.1"/>
    <property type="molecule type" value="Genomic_DNA"/>
</dbReference>
<dbReference type="PATRIC" id="fig|1121326.3.peg.6049"/>